<accession>A0A9P4HTB0</accession>
<dbReference type="AlphaFoldDB" id="A0A9P4HTB0"/>
<dbReference type="Proteomes" id="UP000799776">
    <property type="component" value="Unassembled WGS sequence"/>
</dbReference>
<feature type="region of interest" description="Disordered" evidence="1">
    <location>
        <begin position="210"/>
        <end position="233"/>
    </location>
</feature>
<evidence type="ECO:0000256" key="1">
    <source>
        <dbReference type="SAM" id="MobiDB-lite"/>
    </source>
</evidence>
<gene>
    <name evidence="2" type="ORF">K490DRAFT_56706</name>
</gene>
<reference evidence="2" key="1">
    <citation type="journal article" date="2020" name="Stud. Mycol.">
        <title>101 Dothideomycetes genomes: a test case for predicting lifestyles and emergence of pathogens.</title>
        <authorList>
            <person name="Haridas S."/>
            <person name="Albert R."/>
            <person name="Binder M."/>
            <person name="Bloem J."/>
            <person name="Labutti K."/>
            <person name="Salamov A."/>
            <person name="Andreopoulos B."/>
            <person name="Baker S."/>
            <person name="Barry K."/>
            <person name="Bills G."/>
            <person name="Bluhm B."/>
            <person name="Cannon C."/>
            <person name="Castanera R."/>
            <person name="Culley D."/>
            <person name="Daum C."/>
            <person name="Ezra D."/>
            <person name="Gonzalez J."/>
            <person name="Henrissat B."/>
            <person name="Kuo A."/>
            <person name="Liang C."/>
            <person name="Lipzen A."/>
            <person name="Lutzoni F."/>
            <person name="Magnuson J."/>
            <person name="Mondo S."/>
            <person name="Nolan M."/>
            <person name="Ohm R."/>
            <person name="Pangilinan J."/>
            <person name="Park H.-J."/>
            <person name="Ramirez L."/>
            <person name="Alfaro M."/>
            <person name="Sun H."/>
            <person name="Tritt A."/>
            <person name="Yoshinaga Y."/>
            <person name="Zwiers L.-H."/>
            <person name="Turgeon B."/>
            <person name="Goodwin S."/>
            <person name="Spatafora J."/>
            <person name="Crous P."/>
            <person name="Grigoriev I."/>
        </authorList>
    </citation>
    <scope>NUCLEOTIDE SEQUENCE</scope>
    <source>
        <strain evidence="2">CBS 121410</strain>
    </source>
</reference>
<feature type="compositionally biased region" description="Polar residues" evidence="1">
    <location>
        <begin position="9"/>
        <end position="24"/>
    </location>
</feature>
<protein>
    <submittedName>
        <fullName evidence="2">Uncharacterized protein</fullName>
    </submittedName>
</protein>
<name>A0A9P4HTB0_9PEZI</name>
<organism evidence="2 3">
    <name type="scientific">Saccharata proteae CBS 121410</name>
    <dbReference type="NCBI Taxonomy" id="1314787"/>
    <lineage>
        <taxon>Eukaryota</taxon>
        <taxon>Fungi</taxon>
        <taxon>Dikarya</taxon>
        <taxon>Ascomycota</taxon>
        <taxon>Pezizomycotina</taxon>
        <taxon>Dothideomycetes</taxon>
        <taxon>Dothideomycetes incertae sedis</taxon>
        <taxon>Botryosphaeriales</taxon>
        <taxon>Saccharataceae</taxon>
        <taxon>Saccharata</taxon>
    </lineage>
</organism>
<keyword evidence="3" id="KW-1185">Reference proteome</keyword>
<evidence type="ECO:0000313" key="3">
    <source>
        <dbReference type="Proteomes" id="UP000799776"/>
    </source>
</evidence>
<sequence length="233" mass="26361">MHLEERDGSGSTQACTQGSANPGTPSIPIANACRSRGRGRRQKEAKGARRLIRRKRTAVVMHAGFNLTISARQRDATTTTTDDNGRRPSCRCGSIRSVEQSDLRSLFLVASTRSLLSSHTATTTVRLYRIDRGPVIARHAVLAAGTRIRFSKSGLARSRRAAPRLCVHVLVERVRERGRERDRERSERAGIRHPRPIRIRILASKPAYAHTSKQDEWQRRHSHLRHTLEMRTR</sequence>
<dbReference type="EMBL" id="ML978719">
    <property type="protein sequence ID" value="KAF2087609.1"/>
    <property type="molecule type" value="Genomic_DNA"/>
</dbReference>
<feature type="region of interest" description="Disordered" evidence="1">
    <location>
        <begin position="1"/>
        <end position="52"/>
    </location>
</feature>
<evidence type="ECO:0000313" key="2">
    <source>
        <dbReference type="EMBL" id="KAF2087609.1"/>
    </source>
</evidence>
<proteinExistence type="predicted"/>
<feature type="region of interest" description="Disordered" evidence="1">
    <location>
        <begin position="71"/>
        <end position="92"/>
    </location>
</feature>
<comment type="caution">
    <text evidence="2">The sequence shown here is derived from an EMBL/GenBank/DDBJ whole genome shotgun (WGS) entry which is preliminary data.</text>
</comment>